<reference evidence="2 3" key="1">
    <citation type="journal article" date="2021" name="BMC Genomics">
        <title>Datura genome reveals duplications of psychoactive alkaloid biosynthetic genes and high mutation rate following tissue culture.</title>
        <authorList>
            <person name="Rajewski A."/>
            <person name="Carter-House D."/>
            <person name="Stajich J."/>
            <person name="Litt A."/>
        </authorList>
    </citation>
    <scope>NUCLEOTIDE SEQUENCE [LARGE SCALE GENOMIC DNA]</scope>
    <source>
        <strain evidence="2">AR-01</strain>
    </source>
</reference>
<keyword evidence="1" id="KW-1133">Transmembrane helix</keyword>
<keyword evidence="1" id="KW-0812">Transmembrane</keyword>
<accession>A0ABS8SMZ2</accession>
<feature type="transmembrane region" description="Helical" evidence="1">
    <location>
        <begin position="60"/>
        <end position="77"/>
    </location>
</feature>
<sequence length="120" mass="12657">MEPPSSSHSGNVPVAMIAANSLVISSCTLLRASPRGSYFHSSIIRCLLLLSHIFDCRGHINILLLSILSLCVFRLISTTTRGLHTPESVGWEAGATVAGLNWGACGTALAFIVLIPVVVS</sequence>
<keyword evidence="1" id="KW-0472">Membrane</keyword>
<protein>
    <submittedName>
        <fullName evidence="2">Uncharacterized protein</fullName>
    </submittedName>
</protein>
<evidence type="ECO:0000256" key="1">
    <source>
        <dbReference type="SAM" id="Phobius"/>
    </source>
</evidence>
<keyword evidence="3" id="KW-1185">Reference proteome</keyword>
<gene>
    <name evidence="2" type="ORF">HAX54_043120</name>
</gene>
<evidence type="ECO:0000313" key="2">
    <source>
        <dbReference type="EMBL" id="MCD7460231.1"/>
    </source>
</evidence>
<feature type="transmembrane region" description="Helical" evidence="1">
    <location>
        <begin position="98"/>
        <end position="119"/>
    </location>
</feature>
<comment type="caution">
    <text evidence="2">The sequence shown here is derived from an EMBL/GenBank/DDBJ whole genome shotgun (WGS) entry which is preliminary data.</text>
</comment>
<name>A0ABS8SMZ2_DATST</name>
<dbReference type="EMBL" id="JACEIK010000642">
    <property type="protein sequence ID" value="MCD7460231.1"/>
    <property type="molecule type" value="Genomic_DNA"/>
</dbReference>
<proteinExistence type="predicted"/>
<organism evidence="2 3">
    <name type="scientific">Datura stramonium</name>
    <name type="common">Jimsonweed</name>
    <name type="synonym">Common thornapple</name>
    <dbReference type="NCBI Taxonomy" id="4076"/>
    <lineage>
        <taxon>Eukaryota</taxon>
        <taxon>Viridiplantae</taxon>
        <taxon>Streptophyta</taxon>
        <taxon>Embryophyta</taxon>
        <taxon>Tracheophyta</taxon>
        <taxon>Spermatophyta</taxon>
        <taxon>Magnoliopsida</taxon>
        <taxon>eudicotyledons</taxon>
        <taxon>Gunneridae</taxon>
        <taxon>Pentapetalae</taxon>
        <taxon>asterids</taxon>
        <taxon>lamiids</taxon>
        <taxon>Solanales</taxon>
        <taxon>Solanaceae</taxon>
        <taxon>Solanoideae</taxon>
        <taxon>Datureae</taxon>
        <taxon>Datura</taxon>
    </lineage>
</organism>
<dbReference type="Proteomes" id="UP000823775">
    <property type="component" value="Unassembled WGS sequence"/>
</dbReference>
<evidence type="ECO:0000313" key="3">
    <source>
        <dbReference type="Proteomes" id="UP000823775"/>
    </source>
</evidence>